<protein>
    <submittedName>
        <fullName evidence="1">Uncharacterized protein</fullName>
    </submittedName>
</protein>
<evidence type="ECO:0000313" key="2">
    <source>
        <dbReference type="Proteomes" id="UP000830671"/>
    </source>
</evidence>
<dbReference type="GeneID" id="73334884"/>
<proteinExistence type="predicted"/>
<dbReference type="AlphaFoldDB" id="A0A9Q8W9C1"/>
<organism evidence="1 2">
    <name type="scientific">Colletotrichum lupini</name>
    <dbReference type="NCBI Taxonomy" id="145971"/>
    <lineage>
        <taxon>Eukaryota</taxon>
        <taxon>Fungi</taxon>
        <taxon>Dikarya</taxon>
        <taxon>Ascomycota</taxon>
        <taxon>Pezizomycotina</taxon>
        <taxon>Sordariomycetes</taxon>
        <taxon>Hypocreomycetidae</taxon>
        <taxon>Glomerellales</taxon>
        <taxon>Glomerellaceae</taxon>
        <taxon>Colletotrichum</taxon>
        <taxon>Colletotrichum acutatum species complex</taxon>
    </lineage>
</organism>
<dbReference type="Proteomes" id="UP000830671">
    <property type="component" value="Chromosome 1"/>
</dbReference>
<dbReference type="EMBL" id="CP019471">
    <property type="protein sequence ID" value="UQC74180.1"/>
    <property type="molecule type" value="Genomic_DNA"/>
</dbReference>
<reference evidence="1" key="1">
    <citation type="journal article" date="2021" name="Mol. Plant Microbe Interact.">
        <title>Complete Genome Sequence of the Plant-Pathogenic Fungus Colletotrichum lupini.</title>
        <authorList>
            <person name="Baroncelli R."/>
            <person name="Pensec F."/>
            <person name="Da Lio D."/>
            <person name="Boufleur T."/>
            <person name="Vicente I."/>
            <person name="Sarrocco S."/>
            <person name="Picot A."/>
            <person name="Baraldi E."/>
            <person name="Sukno S."/>
            <person name="Thon M."/>
            <person name="Le Floch G."/>
        </authorList>
    </citation>
    <scope>NUCLEOTIDE SEQUENCE</scope>
    <source>
        <strain evidence="1">IMI 504893</strain>
    </source>
</reference>
<evidence type="ECO:0000313" key="1">
    <source>
        <dbReference type="EMBL" id="UQC74180.1"/>
    </source>
</evidence>
<name>A0A9Q8W9C1_9PEZI</name>
<sequence>MALSRSSSSGPGWLPVIFGRHWHADLASTFHQAGLRCKLLHLRIFHQVSCPLYGGHKQYCTFDDAPASTRTVGACSNEPPFANTRSRYLILLRFTMETIYLEITSSTKLWPRSWHLSTGGPLSWATFLRFGYGYSYECLHQTDDNIAAFTCGSHDLASNSNSSLQRENRMVDKRADCGIGLLNRLKNASHGLTTASSGEHWNAMLLFNKFCEDRQYVFEEARPGSEREHKGIGRVSKVKMQNDLCASNNYVRIQGMEGSLWGSYAAVQGAASNTLDGCVAASPSCMIWLRKTQRRVTWKAIRGQDMQTCSKLHKWTTTFLRYLSLAIPHRVLYGVFCIETLLRWEPRLFAIYGLRLFGWQAEFLTKASRQCYHQPRQLLLVRLRVNSLESRDEMLRFYPLGAPIQEIAPWPNPAIDSSSGFVCICSVYSLTVWISLTAESRRSSFFFASPKANLTMLDGWDILRLQMARSNFLSVDLSVPSVTALVWVDTSNLNPLIRSRGIPHPHRQSRVTLQARLPIVFASIRTEYMDAYFPYLNTSFSNYQRKVQQRKVQQRQVQETKAGRAEISGIIVAPGKKWLLRRCNHVQPSTCLNEPSMGAGYPTCGCGIPILLIRRQKRRRPTRLCGAHGATVHIELVRELVTSPFTPSPAAADLLLASSLDICKKRTTGCPTKHVQATMYKACWPLSYPPTMLSYRVVEVLALSSEEKGGGSRLRVVSVKRANARRQSQSGIRSLVQCNSDDQQGV</sequence>
<dbReference type="KEGG" id="clup:CLUP02_00828"/>
<dbReference type="RefSeq" id="XP_049135831.1">
    <property type="nucleotide sequence ID" value="XM_049279874.1"/>
</dbReference>
<keyword evidence="2" id="KW-1185">Reference proteome</keyword>
<gene>
    <name evidence="1" type="ORF">CLUP02_00828</name>
</gene>
<accession>A0A9Q8W9C1</accession>